<dbReference type="Gene3D" id="1.20.120.450">
    <property type="entry name" value="dinb family like domain"/>
    <property type="match status" value="1"/>
</dbReference>
<dbReference type="EMBL" id="CP041765">
    <property type="protein sequence ID" value="QDQ99093.1"/>
    <property type="molecule type" value="Genomic_DNA"/>
</dbReference>
<name>A0A516X7U7_9ACTN</name>
<dbReference type="OrthoDB" id="154293at2"/>
<keyword evidence="3" id="KW-0670">Pyruvate</keyword>
<dbReference type="InterPro" id="IPR024344">
    <property type="entry name" value="MDMPI_metal-binding"/>
</dbReference>
<dbReference type="GO" id="GO:0046872">
    <property type="term" value="F:metal ion binding"/>
    <property type="evidence" value="ECO:0007669"/>
    <property type="project" value="InterPro"/>
</dbReference>
<keyword evidence="3" id="KW-0413">Isomerase</keyword>
<dbReference type="InterPro" id="IPR010872">
    <property type="entry name" value="MDMPI_C-term_domain"/>
</dbReference>
<protein>
    <submittedName>
        <fullName evidence="3">Maleylpyruvate isomerase family mycothiol-dependent enzyme</fullName>
    </submittedName>
</protein>
<dbReference type="Proteomes" id="UP000317344">
    <property type="component" value="Chromosome"/>
</dbReference>
<dbReference type="NCBIfam" id="TIGR03083">
    <property type="entry name" value="maleylpyruvate isomerase family mycothiol-dependent enzyme"/>
    <property type="match status" value="1"/>
</dbReference>
<dbReference type="KEGG" id="toy:FO059_06205"/>
<feature type="domain" description="Mycothiol-dependent maleylpyruvate isomerase metal-binding" evidence="2">
    <location>
        <begin position="15"/>
        <end position="153"/>
    </location>
</feature>
<keyword evidence="4" id="KW-1185">Reference proteome</keyword>
<reference evidence="3 4" key="2">
    <citation type="submission" date="2019-07" db="EMBL/GenBank/DDBJ databases">
        <authorList>
            <person name="Huang Y."/>
        </authorList>
    </citation>
    <scope>NUCLEOTIDE SEQUENCE [LARGE SCALE GENOMIC DNA]</scope>
    <source>
        <strain evidence="3 4">HY188</strain>
    </source>
</reference>
<proteinExistence type="predicted"/>
<gene>
    <name evidence="3" type="ORF">FO059_06205</name>
</gene>
<reference evidence="3 4" key="1">
    <citation type="submission" date="2019-07" db="EMBL/GenBank/DDBJ databases">
        <title>Tomitella cavernea sp. nov., an actinomycete isolated from soil.</title>
        <authorList>
            <person name="Cheng J."/>
        </authorList>
    </citation>
    <scope>NUCLEOTIDE SEQUENCE [LARGE SCALE GENOMIC DNA]</scope>
    <source>
        <strain evidence="3 4">HY188</strain>
    </source>
</reference>
<dbReference type="InterPro" id="IPR017517">
    <property type="entry name" value="Maleyloyr_isom"/>
</dbReference>
<dbReference type="AlphaFoldDB" id="A0A516X7U7"/>
<evidence type="ECO:0000313" key="3">
    <source>
        <dbReference type="EMBL" id="QDQ99093.1"/>
    </source>
</evidence>
<evidence type="ECO:0000259" key="2">
    <source>
        <dbReference type="Pfam" id="PF11716"/>
    </source>
</evidence>
<dbReference type="SUPFAM" id="SSF109854">
    <property type="entry name" value="DinB/YfiT-like putative metalloenzymes"/>
    <property type="match status" value="1"/>
</dbReference>
<dbReference type="GO" id="GO:0016853">
    <property type="term" value="F:isomerase activity"/>
    <property type="evidence" value="ECO:0007669"/>
    <property type="project" value="UniProtKB-KW"/>
</dbReference>
<accession>A0A516X7U7</accession>
<evidence type="ECO:0000313" key="4">
    <source>
        <dbReference type="Proteomes" id="UP000317344"/>
    </source>
</evidence>
<feature type="domain" description="MDMPI C-terminal" evidence="1">
    <location>
        <begin position="168"/>
        <end position="248"/>
    </location>
</feature>
<dbReference type="Pfam" id="PF07398">
    <property type="entry name" value="MDMPI_C"/>
    <property type="match status" value="1"/>
</dbReference>
<sequence>MTRVDRDAVQAALFEQWSVLEQLLRTLDAGQWQAPTALPGWTVHDTAAHIIGTESMLDGQDTPPAPAGATPAGHVRNPIGEVNERWVLSMRPVRPADLMDRWTALLARRRHALEEMPQEDFDAETATPVGPESYGRFMRIRLFDCWMHEIDIRDAVARPGDEGGARGELAFAEIAGAVPFIVGKKAGAPDGARVRLTLTDPMPRTLDVQVSGGRAALAPIAGEPDVTVTMPSGVFVRLAGGRVTADEVGERIRVDAGRSGAMAADDAVALGRRIPESLAFTI</sequence>
<dbReference type="InterPro" id="IPR034660">
    <property type="entry name" value="DinB/YfiT-like"/>
</dbReference>
<evidence type="ECO:0000259" key="1">
    <source>
        <dbReference type="Pfam" id="PF07398"/>
    </source>
</evidence>
<dbReference type="Pfam" id="PF11716">
    <property type="entry name" value="MDMPI_N"/>
    <property type="match status" value="1"/>
</dbReference>
<organism evidence="3 4">
    <name type="scientific">Tomitella fengzijianii</name>
    <dbReference type="NCBI Taxonomy" id="2597660"/>
    <lineage>
        <taxon>Bacteria</taxon>
        <taxon>Bacillati</taxon>
        <taxon>Actinomycetota</taxon>
        <taxon>Actinomycetes</taxon>
        <taxon>Mycobacteriales</taxon>
        <taxon>Tomitella</taxon>
    </lineage>
</organism>